<dbReference type="EMBL" id="WKFB01000392">
    <property type="protein sequence ID" value="KAF6724422.1"/>
    <property type="molecule type" value="Genomic_DNA"/>
</dbReference>
<reference evidence="2" key="1">
    <citation type="journal article" name="BMC Genomics">
        <title>Long-read sequencing and de novo genome assembly of marine medaka (Oryzias melastigma).</title>
        <authorList>
            <person name="Liang P."/>
            <person name="Saqib H.S.A."/>
            <person name="Ni X."/>
            <person name="Shen Y."/>
        </authorList>
    </citation>
    <scope>NUCLEOTIDE SEQUENCE</scope>
    <source>
        <strain evidence="2">Bigg-433</strain>
    </source>
</reference>
<evidence type="ECO:0000256" key="1">
    <source>
        <dbReference type="SAM" id="MobiDB-lite"/>
    </source>
</evidence>
<protein>
    <submittedName>
        <fullName evidence="2">Uncharacterized protein</fullName>
    </submittedName>
</protein>
<dbReference type="Proteomes" id="UP000646548">
    <property type="component" value="Unassembled WGS sequence"/>
</dbReference>
<proteinExistence type="predicted"/>
<sequence>MAAELSSVGNSDPLSVSPVAPSSSRDPPISGLTELLQLRRRSADLSACGWAPVMAAEWRQCTAALVDRICVTALPVQPLDRPALRMRGRVSVGFAAVLDCADLQLTGVPPSNQTLVNGPGPGV</sequence>
<accession>A0A834C7H1</accession>
<gene>
    <name evidence="2" type="ORF">FQA47_012625</name>
</gene>
<dbReference type="AlphaFoldDB" id="A0A834C7H1"/>
<evidence type="ECO:0000313" key="3">
    <source>
        <dbReference type="Proteomes" id="UP000646548"/>
    </source>
</evidence>
<feature type="compositionally biased region" description="Low complexity" evidence="1">
    <location>
        <begin position="11"/>
        <end position="28"/>
    </location>
</feature>
<feature type="region of interest" description="Disordered" evidence="1">
    <location>
        <begin position="1"/>
        <end position="30"/>
    </location>
</feature>
<name>A0A834C7H1_ORYME</name>
<evidence type="ECO:0000313" key="2">
    <source>
        <dbReference type="EMBL" id="KAF6724422.1"/>
    </source>
</evidence>
<comment type="caution">
    <text evidence="2">The sequence shown here is derived from an EMBL/GenBank/DDBJ whole genome shotgun (WGS) entry which is preliminary data.</text>
</comment>
<organism evidence="2 3">
    <name type="scientific">Oryzias melastigma</name>
    <name type="common">Marine medaka</name>
    <dbReference type="NCBI Taxonomy" id="30732"/>
    <lineage>
        <taxon>Eukaryota</taxon>
        <taxon>Metazoa</taxon>
        <taxon>Chordata</taxon>
        <taxon>Craniata</taxon>
        <taxon>Vertebrata</taxon>
        <taxon>Euteleostomi</taxon>
        <taxon>Actinopterygii</taxon>
        <taxon>Neopterygii</taxon>
        <taxon>Teleostei</taxon>
        <taxon>Neoteleostei</taxon>
        <taxon>Acanthomorphata</taxon>
        <taxon>Ovalentaria</taxon>
        <taxon>Atherinomorphae</taxon>
        <taxon>Beloniformes</taxon>
        <taxon>Adrianichthyidae</taxon>
        <taxon>Oryziinae</taxon>
        <taxon>Oryzias</taxon>
    </lineage>
</organism>